<reference evidence="1 2" key="1">
    <citation type="submission" date="2020-08" db="EMBL/GenBank/DDBJ databases">
        <authorList>
            <person name="Koutsovoulos G."/>
            <person name="Danchin GJ E."/>
        </authorList>
    </citation>
    <scope>NUCLEOTIDE SEQUENCE [LARGE SCALE GENOMIC DNA]</scope>
</reference>
<protein>
    <submittedName>
        <fullName evidence="1">Uncharacterized protein</fullName>
    </submittedName>
</protein>
<evidence type="ECO:0000313" key="2">
    <source>
        <dbReference type="Proteomes" id="UP000580250"/>
    </source>
</evidence>
<gene>
    <name evidence="1" type="ORF">MENT_LOCUS6038</name>
</gene>
<dbReference type="Proteomes" id="UP000580250">
    <property type="component" value="Unassembled WGS sequence"/>
</dbReference>
<accession>A0A6V7TYP6</accession>
<name>A0A6V7TYP6_MELEN</name>
<dbReference type="EMBL" id="CAJEWN010000023">
    <property type="protein sequence ID" value="CAD2139189.1"/>
    <property type="molecule type" value="Genomic_DNA"/>
</dbReference>
<evidence type="ECO:0000313" key="1">
    <source>
        <dbReference type="EMBL" id="CAD2139189.1"/>
    </source>
</evidence>
<organism evidence="1 2">
    <name type="scientific">Meloidogyne enterolobii</name>
    <name type="common">Root-knot nematode worm</name>
    <name type="synonym">Meloidogyne mayaguensis</name>
    <dbReference type="NCBI Taxonomy" id="390850"/>
    <lineage>
        <taxon>Eukaryota</taxon>
        <taxon>Metazoa</taxon>
        <taxon>Ecdysozoa</taxon>
        <taxon>Nematoda</taxon>
        <taxon>Chromadorea</taxon>
        <taxon>Rhabditida</taxon>
        <taxon>Tylenchina</taxon>
        <taxon>Tylenchomorpha</taxon>
        <taxon>Tylenchoidea</taxon>
        <taxon>Meloidogynidae</taxon>
        <taxon>Meloidogyninae</taxon>
        <taxon>Meloidogyne</taxon>
    </lineage>
</organism>
<sequence length="59" mass="6681">MSGFGVQKHPKLIISAFQAKICIYKKCAEGMENSIFGPQAKILRILEGQWANFLPFSFF</sequence>
<dbReference type="AlphaFoldDB" id="A0A6V7TYP6"/>
<comment type="caution">
    <text evidence="1">The sequence shown here is derived from an EMBL/GenBank/DDBJ whole genome shotgun (WGS) entry which is preliminary data.</text>
</comment>
<proteinExistence type="predicted"/>